<gene>
    <name evidence="2" type="ORF">SAMN06265368_2517</name>
</gene>
<feature type="chain" id="PRO_5012786701" evidence="1">
    <location>
        <begin position="29"/>
        <end position="299"/>
    </location>
</feature>
<dbReference type="SUPFAM" id="SSF53474">
    <property type="entry name" value="alpha/beta-Hydrolases"/>
    <property type="match status" value="1"/>
</dbReference>
<dbReference type="OrthoDB" id="3647650at2"/>
<dbReference type="AlphaFoldDB" id="A0A285PCI3"/>
<proteinExistence type="predicted"/>
<dbReference type="RefSeq" id="WP_097153784.1">
    <property type="nucleotide sequence ID" value="NZ_OBEL01000002.1"/>
</dbReference>
<accession>A0A285PCI3</accession>
<protein>
    <submittedName>
        <fullName evidence="2">Dienelactone hydrolase</fullName>
    </submittedName>
</protein>
<keyword evidence="1" id="KW-0732">Signal</keyword>
<name>A0A285PCI3_9HYPH</name>
<organism evidence="2 3">
    <name type="scientific">Cohaesibacter gelatinilyticus</name>
    <dbReference type="NCBI Taxonomy" id="372072"/>
    <lineage>
        <taxon>Bacteria</taxon>
        <taxon>Pseudomonadati</taxon>
        <taxon>Pseudomonadota</taxon>
        <taxon>Alphaproteobacteria</taxon>
        <taxon>Hyphomicrobiales</taxon>
        <taxon>Cohaesibacteraceae</taxon>
    </lineage>
</organism>
<dbReference type="Proteomes" id="UP000219439">
    <property type="component" value="Unassembled WGS sequence"/>
</dbReference>
<sequence>MRKNITWPYTLLGSLLAILALSSFPASADMAKVDEVIRFELPRAPLTPMQQKQLPQGAQNLDPGSFEGRYRHPGGNDKKPALVVIRTCHDASYYDAWLDRLNDWGFATLTFSRCQPPSFEPDDATIPAFDWKRGSLAAIGALNFLAKKPEIDAKKIGILSWSRLGMIPLSILNYEGFAQFFPHKFSAGVALYPFCSFARGPHGGPILIIAGAKDSWIDNTVCKRVERVSRQDDFPVSLIMLENATHGFDIPQFGSPKQVTRSQINPDGFAASGGILGHDKASEARAIKEVKAFLNKHLR</sequence>
<evidence type="ECO:0000256" key="1">
    <source>
        <dbReference type="SAM" id="SignalP"/>
    </source>
</evidence>
<keyword evidence="2" id="KW-0378">Hydrolase</keyword>
<dbReference type="GO" id="GO:0016787">
    <property type="term" value="F:hydrolase activity"/>
    <property type="evidence" value="ECO:0007669"/>
    <property type="project" value="UniProtKB-KW"/>
</dbReference>
<feature type="signal peptide" evidence="1">
    <location>
        <begin position="1"/>
        <end position="28"/>
    </location>
</feature>
<evidence type="ECO:0000313" key="2">
    <source>
        <dbReference type="EMBL" id="SNZ19432.1"/>
    </source>
</evidence>
<keyword evidence="3" id="KW-1185">Reference proteome</keyword>
<reference evidence="2 3" key="1">
    <citation type="submission" date="2017-09" db="EMBL/GenBank/DDBJ databases">
        <authorList>
            <person name="Ehlers B."/>
            <person name="Leendertz F.H."/>
        </authorList>
    </citation>
    <scope>NUCLEOTIDE SEQUENCE [LARGE SCALE GENOMIC DNA]</scope>
    <source>
        <strain evidence="2 3">DSM 18289</strain>
    </source>
</reference>
<dbReference type="EMBL" id="OBEL01000002">
    <property type="protein sequence ID" value="SNZ19432.1"/>
    <property type="molecule type" value="Genomic_DNA"/>
</dbReference>
<dbReference type="InterPro" id="IPR029058">
    <property type="entry name" value="AB_hydrolase_fold"/>
</dbReference>
<dbReference type="Gene3D" id="3.40.50.1820">
    <property type="entry name" value="alpha/beta hydrolase"/>
    <property type="match status" value="1"/>
</dbReference>
<evidence type="ECO:0000313" key="3">
    <source>
        <dbReference type="Proteomes" id="UP000219439"/>
    </source>
</evidence>